<evidence type="ECO:0000256" key="11">
    <source>
        <dbReference type="ARBA" id="ARBA00023136"/>
    </source>
</evidence>
<evidence type="ECO:0000256" key="10">
    <source>
        <dbReference type="ARBA" id="ARBA00023098"/>
    </source>
</evidence>
<proteinExistence type="inferred from homology"/>
<evidence type="ECO:0000313" key="26">
    <source>
        <dbReference type="Proteomes" id="UP000578449"/>
    </source>
</evidence>
<dbReference type="PANTHER" id="PTHR12418">
    <property type="entry name" value="ACYL-COENZYME A THIOESTERASE THEM4"/>
    <property type="match status" value="1"/>
</dbReference>
<evidence type="ECO:0000256" key="16">
    <source>
        <dbReference type="ARBA" id="ARBA00038848"/>
    </source>
</evidence>
<dbReference type="Pfam" id="PF03061">
    <property type="entry name" value="4HBT"/>
    <property type="match status" value="1"/>
</dbReference>
<comment type="catalytic activity">
    <reaction evidence="19">
        <text>octanoyl-CoA + H2O = octanoate + CoA + H(+)</text>
        <dbReference type="Rhea" id="RHEA:30143"/>
        <dbReference type="ChEBI" id="CHEBI:15377"/>
        <dbReference type="ChEBI" id="CHEBI:15378"/>
        <dbReference type="ChEBI" id="CHEBI:25646"/>
        <dbReference type="ChEBI" id="CHEBI:57287"/>
        <dbReference type="ChEBI" id="CHEBI:57386"/>
    </reaction>
    <physiologicalReaction direction="left-to-right" evidence="19">
        <dbReference type="Rhea" id="RHEA:30144"/>
    </physiologicalReaction>
</comment>
<reference evidence="25 26" key="1">
    <citation type="submission" date="2020-08" db="EMBL/GenBank/DDBJ databases">
        <title>Genomic Encyclopedia of Type Strains, Phase IV (KMG-IV): sequencing the most valuable type-strain genomes for metagenomic binning, comparative biology and taxonomic classification.</title>
        <authorList>
            <person name="Goeker M."/>
        </authorList>
    </citation>
    <scope>NUCLEOTIDE SEQUENCE [LARGE SCALE GENOMIC DNA]</scope>
    <source>
        <strain evidence="25 26">DSM 45615</strain>
    </source>
</reference>
<comment type="caution">
    <text evidence="25">The sequence shown here is derived from an EMBL/GenBank/DDBJ whole genome shotgun (WGS) entry which is preliminary data.</text>
</comment>
<dbReference type="GO" id="GO:0005737">
    <property type="term" value="C:cytoplasm"/>
    <property type="evidence" value="ECO:0007669"/>
    <property type="project" value="UniProtKB-SubCell"/>
</dbReference>
<keyword evidence="10" id="KW-0443">Lipid metabolism</keyword>
<evidence type="ECO:0000256" key="23">
    <source>
        <dbReference type="ARBA" id="ARBA00048180"/>
    </source>
</evidence>
<protein>
    <recommendedName>
        <fullName evidence="17">Acyl-coenzyme A thioesterase THEM4</fullName>
        <ecNumber evidence="16">3.1.2.2</ecNumber>
    </recommendedName>
    <alternativeName>
        <fullName evidence="18">Thioesterase superfamily member 4</fullName>
    </alternativeName>
</protein>
<comment type="catalytic activity">
    <reaction evidence="20">
        <text>hexadecanoyl-CoA + H2O = hexadecanoate + CoA + H(+)</text>
        <dbReference type="Rhea" id="RHEA:16645"/>
        <dbReference type="ChEBI" id="CHEBI:7896"/>
        <dbReference type="ChEBI" id="CHEBI:15377"/>
        <dbReference type="ChEBI" id="CHEBI:15378"/>
        <dbReference type="ChEBI" id="CHEBI:57287"/>
        <dbReference type="ChEBI" id="CHEBI:57379"/>
        <dbReference type="EC" id="3.1.2.2"/>
    </reaction>
    <physiologicalReaction direction="left-to-right" evidence="20">
        <dbReference type="Rhea" id="RHEA:16646"/>
    </physiologicalReaction>
</comment>
<evidence type="ECO:0000256" key="7">
    <source>
        <dbReference type="ARBA" id="ARBA00022801"/>
    </source>
</evidence>
<keyword evidence="9" id="KW-0809">Transit peptide</keyword>
<evidence type="ECO:0000256" key="5">
    <source>
        <dbReference type="ARBA" id="ARBA00022490"/>
    </source>
</evidence>
<dbReference type="CDD" id="cd03443">
    <property type="entry name" value="PaaI_thioesterase"/>
    <property type="match status" value="1"/>
</dbReference>
<evidence type="ECO:0000256" key="8">
    <source>
        <dbReference type="ARBA" id="ARBA00022832"/>
    </source>
</evidence>
<gene>
    <name evidence="25" type="ORF">HNP84_006604</name>
</gene>
<evidence type="ECO:0000313" key="25">
    <source>
        <dbReference type="EMBL" id="MBB5136853.1"/>
    </source>
</evidence>
<dbReference type="AlphaFoldDB" id="A0A840PFX9"/>
<dbReference type="SUPFAM" id="SSF54637">
    <property type="entry name" value="Thioesterase/thiol ester dehydrase-isomerase"/>
    <property type="match status" value="1"/>
</dbReference>
<evidence type="ECO:0000256" key="15">
    <source>
        <dbReference type="ARBA" id="ARBA00038456"/>
    </source>
</evidence>
<evidence type="ECO:0000256" key="21">
    <source>
        <dbReference type="ARBA" id="ARBA00047969"/>
    </source>
</evidence>
<keyword evidence="4" id="KW-1003">Cell membrane</keyword>
<dbReference type="InterPro" id="IPR029069">
    <property type="entry name" value="HotDog_dom_sf"/>
</dbReference>
<keyword evidence="11" id="KW-0472">Membrane</keyword>
<comment type="catalytic activity">
    <reaction evidence="23">
        <text>tetradecanoyl-CoA + H2O = tetradecanoate + CoA + H(+)</text>
        <dbReference type="Rhea" id="RHEA:40119"/>
        <dbReference type="ChEBI" id="CHEBI:15377"/>
        <dbReference type="ChEBI" id="CHEBI:15378"/>
        <dbReference type="ChEBI" id="CHEBI:30807"/>
        <dbReference type="ChEBI" id="CHEBI:57287"/>
        <dbReference type="ChEBI" id="CHEBI:57385"/>
    </reaction>
    <physiologicalReaction direction="left-to-right" evidence="23">
        <dbReference type="Rhea" id="RHEA:40120"/>
    </physiologicalReaction>
</comment>
<comment type="catalytic activity">
    <reaction evidence="22">
        <text>dodecanoyl-CoA + H2O = dodecanoate + CoA + H(+)</text>
        <dbReference type="Rhea" id="RHEA:30135"/>
        <dbReference type="ChEBI" id="CHEBI:15377"/>
        <dbReference type="ChEBI" id="CHEBI:15378"/>
        <dbReference type="ChEBI" id="CHEBI:18262"/>
        <dbReference type="ChEBI" id="CHEBI:57287"/>
        <dbReference type="ChEBI" id="CHEBI:57375"/>
    </reaction>
    <physiologicalReaction direction="left-to-right" evidence="22">
        <dbReference type="Rhea" id="RHEA:30136"/>
    </physiologicalReaction>
</comment>
<comment type="catalytic activity">
    <reaction evidence="13">
        <text>(5Z,8Z,11Z,14Z)-eicosatetraenoyl-CoA + H2O = (5Z,8Z,11Z,14Z)-eicosatetraenoate + CoA + H(+)</text>
        <dbReference type="Rhea" id="RHEA:40151"/>
        <dbReference type="ChEBI" id="CHEBI:15377"/>
        <dbReference type="ChEBI" id="CHEBI:15378"/>
        <dbReference type="ChEBI" id="CHEBI:32395"/>
        <dbReference type="ChEBI" id="CHEBI:57287"/>
        <dbReference type="ChEBI" id="CHEBI:57368"/>
    </reaction>
    <physiologicalReaction direction="left-to-right" evidence="13">
        <dbReference type="Rhea" id="RHEA:40152"/>
    </physiologicalReaction>
</comment>
<dbReference type="Gene3D" id="3.10.129.10">
    <property type="entry name" value="Hotdog Thioesterase"/>
    <property type="match status" value="1"/>
</dbReference>
<comment type="catalytic activity">
    <reaction evidence="14">
        <text>(9Z)-octadecenoyl-CoA + H2O = (9Z)-octadecenoate + CoA + H(+)</text>
        <dbReference type="Rhea" id="RHEA:40139"/>
        <dbReference type="ChEBI" id="CHEBI:15377"/>
        <dbReference type="ChEBI" id="CHEBI:15378"/>
        <dbReference type="ChEBI" id="CHEBI:30823"/>
        <dbReference type="ChEBI" id="CHEBI:57287"/>
        <dbReference type="ChEBI" id="CHEBI:57387"/>
    </reaction>
    <physiologicalReaction direction="left-to-right" evidence="14">
        <dbReference type="Rhea" id="RHEA:40140"/>
    </physiologicalReaction>
</comment>
<dbReference type="RefSeq" id="WP_185053710.1">
    <property type="nucleotide sequence ID" value="NZ_BAABIX010000008.1"/>
</dbReference>
<dbReference type="EC" id="3.1.2.2" evidence="16"/>
<evidence type="ECO:0000256" key="6">
    <source>
        <dbReference type="ARBA" id="ARBA00022703"/>
    </source>
</evidence>
<evidence type="ECO:0000256" key="2">
    <source>
        <dbReference type="ARBA" id="ARBA00004496"/>
    </source>
</evidence>
<comment type="subcellular location">
    <subcellularLocation>
        <location evidence="3">Cell projection</location>
        <location evidence="3">Ruffle membrane</location>
    </subcellularLocation>
    <subcellularLocation>
        <location evidence="2">Cytoplasm</location>
    </subcellularLocation>
    <subcellularLocation>
        <location evidence="1">Membrane</location>
        <topology evidence="1">Peripheral membrane protein</topology>
    </subcellularLocation>
</comment>
<comment type="catalytic activity">
    <reaction evidence="21">
        <text>decanoyl-CoA + H2O = decanoate + CoA + H(+)</text>
        <dbReference type="Rhea" id="RHEA:40059"/>
        <dbReference type="ChEBI" id="CHEBI:15377"/>
        <dbReference type="ChEBI" id="CHEBI:15378"/>
        <dbReference type="ChEBI" id="CHEBI:27689"/>
        <dbReference type="ChEBI" id="CHEBI:57287"/>
        <dbReference type="ChEBI" id="CHEBI:61430"/>
    </reaction>
    <physiologicalReaction direction="left-to-right" evidence="21">
        <dbReference type="Rhea" id="RHEA:40060"/>
    </physiologicalReaction>
</comment>
<keyword evidence="7" id="KW-0378">Hydrolase</keyword>
<evidence type="ECO:0000256" key="14">
    <source>
        <dbReference type="ARBA" id="ARBA00037002"/>
    </source>
</evidence>
<keyword evidence="5" id="KW-0963">Cytoplasm</keyword>
<evidence type="ECO:0000259" key="24">
    <source>
        <dbReference type="Pfam" id="PF03061"/>
    </source>
</evidence>
<comment type="similarity">
    <text evidence="15">Belongs to the THEM4/THEM5 thioesterase family.</text>
</comment>
<dbReference type="InterPro" id="IPR052365">
    <property type="entry name" value="THEM4/THEM5_acyl-CoA_thioest"/>
</dbReference>
<evidence type="ECO:0000256" key="18">
    <source>
        <dbReference type="ARBA" id="ARBA00043210"/>
    </source>
</evidence>
<evidence type="ECO:0000256" key="3">
    <source>
        <dbReference type="ARBA" id="ARBA00004632"/>
    </source>
</evidence>
<accession>A0A840PFX9</accession>
<feature type="domain" description="Thioesterase" evidence="24">
    <location>
        <begin position="115"/>
        <end position="171"/>
    </location>
</feature>
<keyword evidence="12" id="KW-0966">Cell projection</keyword>
<keyword evidence="8" id="KW-0276">Fatty acid metabolism</keyword>
<keyword evidence="6" id="KW-0053">Apoptosis</keyword>
<evidence type="ECO:0000256" key="12">
    <source>
        <dbReference type="ARBA" id="ARBA00023273"/>
    </source>
</evidence>
<evidence type="ECO:0000256" key="20">
    <source>
        <dbReference type="ARBA" id="ARBA00047734"/>
    </source>
</evidence>
<evidence type="ECO:0000256" key="19">
    <source>
        <dbReference type="ARBA" id="ARBA00047588"/>
    </source>
</evidence>
<evidence type="ECO:0000256" key="22">
    <source>
        <dbReference type="ARBA" id="ARBA00048074"/>
    </source>
</evidence>
<evidence type="ECO:0000256" key="4">
    <source>
        <dbReference type="ARBA" id="ARBA00022475"/>
    </source>
</evidence>
<evidence type="ECO:0000256" key="17">
    <source>
        <dbReference type="ARBA" id="ARBA00040123"/>
    </source>
</evidence>
<dbReference type="GO" id="GO:0016787">
    <property type="term" value="F:hydrolase activity"/>
    <property type="evidence" value="ECO:0007669"/>
    <property type="project" value="UniProtKB-KW"/>
</dbReference>
<evidence type="ECO:0000256" key="9">
    <source>
        <dbReference type="ARBA" id="ARBA00022946"/>
    </source>
</evidence>
<evidence type="ECO:0000256" key="1">
    <source>
        <dbReference type="ARBA" id="ARBA00004170"/>
    </source>
</evidence>
<dbReference type="PANTHER" id="PTHR12418:SF19">
    <property type="entry name" value="ACYL-COENZYME A THIOESTERASE THEM4"/>
    <property type="match status" value="1"/>
</dbReference>
<dbReference type="GO" id="GO:0006631">
    <property type="term" value="P:fatty acid metabolic process"/>
    <property type="evidence" value="ECO:0007669"/>
    <property type="project" value="UniProtKB-KW"/>
</dbReference>
<dbReference type="InterPro" id="IPR006683">
    <property type="entry name" value="Thioestr_dom"/>
</dbReference>
<keyword evidence="26" id="KW-1185">Reference proteome</keyword>
<organism evidence="25 26">
    <name type="scientific">Thermocatellispora tengchongensis</name>
    <dbReference type="NCBI Taxonomy" id="1073253"/>
    <lineage>
        <taxon>Bacteria</taxon>
        <taxon>Bacillati</taxon>
        <taxon>Actinomycetota</taxon>
        <taxon>Actinomycetes</taxon>
        <taxon>Streptosporangiales</taxon>
        <taxon>Streptosporangiaceae</taxon>
        <taxon>Thermocatellispora</taxon>
    </lineage>
</organism>
<sequence length="199" mass="20891">MSGAEMQAQSQFVAQVRRLVDLAVRVPPVRDSARFAAELRGIADRIESHAGDGPWFHGVRPGDRPALPAGGAGASTAGALWARFNPQAPPIVFSRVDDEVVGTVEVGPAFAGPPGRVHGGVVATLLDHAMGAYLFEIGRSSFTATLNIGYLKATPLGAPLEVRAGHDRIEGRKTSMWSTISVEGEVVARATGLFIQIAS</sequence>
<dbReference type="Proteomes" id="UP000578449">
    <property type="component" value="Unassembled WGS sequence"/>
</dbReference>
<dbReference type="GO" id="GO:0016020">
    <property type="term" value="C:membrane"/>
    <property type="evidence" value="ECO:0007669"/>
    <property type="project" value="UniProtKB-SubCell"/>
</dbReference>
<name>A0A840PFX9_9ACTN</name>
<dbReference type="EMBL" id="JACHGN010000015">
    <property type="protein sequence ID" value="MBB5136853.1"/>
    <property type="molecule type" value="Genomic_DNA"/>
</dbReference>
<evidence type="ECO:0000256" key="13">
    <source>
        <dbReference type="ARBA" id="ARBA00035852"/>
    </source>
</evidence>